<keyword evidence="5" id="KW-1185">Reference proteome</keyword>
<keyword evidence="1" id="KW-0560">Oxidoreductase</keyword>
<organism evidence="4 5">
    <name type="scientific">Acerihabitans arboris</name>
    <dbReference type="NCBI Taxonomy" id="2691583"/>
    <lineage>
        <taxon>Bacteria</taxon>
        <taxon>Pseudomonadati</taxon>
        <taxon>Pseudomonadota</taxon>
        <taxon>Gammaproteobacteria</taxon>
        <taxon>Enterobacterales</taxon>
        <taxon>Pectobacteriaceae</taxon>
        <taxon>Acerihabitans</taxon>
    </lineage>
</organism>
<gene>
    <name evidence="4" type="ORF">GRH90_05635</name>
</gene>
<evidence type="ECO:0000313" key="4">
    <source>
        <dbReference type="EMBL" id="NDL62233.1"/>
    </source>
</evidence>
<dbReference type="EMBL" id="WUBS01000003">
    <property type="protein sequence ID" value="NDL62233.1"/>
    <property type="molecule type" value="Genomic_DNA"/>
</dbReference>
<comment type="caution">
    <text evidence="4">The sequence shown here is derived from an EMBL/GenBank/DDBJ whole genome shotgun (WGS) entry which is preliminary data.</text>
</comment>
<dbReference type="PANTHER" id="PTHR43333:SF1">
    <property type="entry name" value="D-ISOMER SPECIFIC 2-HYDROXYACID DEHYDROGENASE NAD-BINDING DOMAIN-CONTAINING PROTEIN"/>
    <property type="match status" value="1"/>
</dbReference>
<evidence type="ECO:0000256" key="2">
    <source>
        <dbReference type="ARBA" id="ARBA00023027"/>
    </source>
</evidence>
<evidence type="ECO:0000256" key="1">
    <source>
        <dbReference type="ARBA" id="ARBA00023002"/>
    </source>
</evidence>
<dbReference type="GO" id="GO:0016491">
    <property type="term" value="F:oxidoreductase activity"/>
    <property type="evidence" value="ECO:0007669"/>
    <property type="project" value="UniProtKB-KW"/>
</dbReference>
<keyword evidence="4" id="KW-0670">Pyruvate</keyword>
<dbReference type="Gene3D" id="3.40.50.720">
    <property type="entry name" value="NAD(P)-binding Rossmann-like Domain"/>
    <property type="match status" value="2"/>
</dbReference>
<sequence length="308" mass="33816">MNILYKSDPERGRQWAALIAARQPAAVFRVWPDIGDAGAVEYLVAWQPPENIMAQFPRLKVLFSVGAGADQFDYDALPPTLPVVRMVEPGIVNSMVEYVTFAVLGLHRDMPRYFQQQRAGLWLPHRVRPAHASRVGVMGLGNLGRAAAGQLAGLGFDCGGWSRTPHVVPGVRCWAGADELDAFLARTDILVCLLPLTADTAGLLDARLFSRLPPDAALVHVGRGAQLNQPDLLQALESRRLRAAVIDVTVQEPLPADHPLWRHDAVWLTPHIASQTQPDSAVTALLDNIRRFERGEAMVGLINRQQGY</sequence>
<accession>A0A845SBM1</accession>
<protein>
    <submittedName>
        <fullName evidence="4">Glyoxylate/hydroxypyruvate reductase A</fullName>
    </submittedName>
</protein>
<reference evidence="4 5" key="1">
    <citation type="submission" date="2019-12" db="EMBL/GenBank/DDBJ databases">
        <authorList>
            <person name="Lee S.D."/>
        </authorList>
    </citation>
    <scope>NUCLEOTIDE SEQUENCE [LARGE SCALE GENOMIC DNA]</scope>
    <source>
        <strain evidence="4 5">SAP-6</strain>
    </source>
</reference>
<dbReference type="CDD" id="cd12164">
    <property type="entry name" value="GDH_like_2"/>
    <property type="match status" value="1"/>
</dbReference>
<reference evidence="4 5" key="2">
    <citation type="submission" date="2020-02" db="EMBL/GenBank/DDBJ databases">
        <title>The new genus of Enterobacteriales.</title>
        <authorList>
            <person name="Kim I.S."/>
        </authorList>
    </citation>
    <scope>NUCLEOTIDE SEQUENCE [LARGE SCALE GENOMIC DNA]</scope>
    <source>
        <strain evidence="4 5">SAP-6</strain>
    </source>
</reference>
<feature type="domain" description="D-isomer specific 2-hydroxyacid dehydrogenase NAD-binding" evidence="3">
    <location>
        <begin position="102"/>
        <end position="273"/>
    </location>
</feature>
<dbReference type="InterPro" id="IPR006140">
    <property type="entry name" value="D-isomer_DH_NAD-bd"/>
</dbReference>
<dbReference type="AlphaFoldDB" id="A0A845SBM1"/>
<dbReference type="GO" id="GO:0051287">
    <property type="term" value="F:NAD binding"/>
    <property type="evidence" value="ECO:0007669"/>
    <property type="project" value="InterPro"/>
</dbReference>
<keyword evidence="2" id="KW-0520">NAD</keyword>
<dbReference type="SUPFAM" id="SSF51735">
    <property type="entry name" value="NAD(P)-binding Rossmann-fold domains"/>
    <property type="match status" value="1"/>
</dbReference>
<dbReference type="PANTHER" id="PTHR43333">
    <property type="entry name" value="2-HACID_DH_C DOMAIN-CONTAINING PROTEIN"/>
    <property type="match status" value="1"/>
</dbReference>
<dbReference type="InterPro" id="IPR036291">
    <property type="entry name" value="NAD(P)-bd_dom_sf"/>
</dbReference>
<evidence type="ECO:0000259" key="3">
    <source>
        <dbReference type="Pfam" id="PF02826"/>
    </source>
</evidence>
<proteinExistence type="predicted"/>
<dbReference type="Pfam" id="PF02826">
    <property type="entry name" value="2-Hacid_dh_C"/>
    <property type="match status" value="1"/>
</dbReference>
<name>A0A845SBM1_9GAMM</name>
<dbReference type="RefSeq" id="WP_162364947.1">
    <property type="nucleotide sequence ID" value="NZ_WUBS01000003.1"/>
</dbReference>
<dbReference type="Proteomes" id="UP000461443">
    <property type="component" value="Unassembled WGS sequence"/>
</dbReference>
<dbReference type="SUPFAM" id="SSF52283">
    <property type="entry name" value="Formate/glycerate dehydrogenase catalytic domain-like"/>
    <property type="match status" value="1"/>
</dbReference>
<evidence type="ECO:0000313" key="5">
    <source>
        <dbReference type="Proteomes" id="UP000461443"/>
    </source>
</evidence>